<dbReference type="SUPFAM" id="SSF51445">
    <property type="entry name" value="(Trans)glycosidases"/>
    <property type="match status" value="1"/>
</dbReference>
<dbReference type="Pfam" id="PF00553">
    <property type="entry name" value="CBM_2"/>
    <property type="match status" value="1"/>
</dbReference>
<protein>
    <submittedName>
        <fullName evidence="10">Beta-mannosidase</fullName>
    </submittedName>
</protein>
<dbReference type="InterPro" id="IPR043534">
    <property type="entry name" value="EBDG/EBM"/>
</dbReference>
<name>A0A0H3D975_AMYMU</name>
<dbReference type="InterPro" id="IPR017853">
    <property type="entry name" value="GH"/>
</dbReference>
<dbReference type="EMBL" id="CP002000">
    <property type="protein sequence ID" value="ADJ46832.1"/>
    <property type="molecule type" value="Genomic_DNA"/>
</dbReference>
<evidence type="ECO:0000313" key="11">
    <source>
        <dbReference type="Proteomes" id="UP000000328"/>
    </source>
</evidence>
<proteinExistence type="inferred from homology"/>
<evidence type="ECO:0000256" key="7">
    <source>
        <dbReference type="SAM" id="SignalP"/>
    </source>
</evidence>
<dbReference type="PANTHER" id="PTHR43536:SF1">
    <property type="entry name" value="MANNOSYLGLYCOPROTEIN ENDO-BETA-MANNOSIDASE"/>
    <property type="match status" value="1"/>
</dbReference>
<dbReference type="InterPro" id="IPR013783">
    <property type="entry name" value="Ig-like_fold"/>
</dbReference>
<dbReference type="InterPro" id="IPR054593">
    <property type="entry name" value="Beta-mannosidase-like_N2"/>
</dbReference>
<keyword evidence="4" id="KW-0326">Glycosidase</keyword>
<dbReference type="KEGG" id="amd:AMED_5067"/>
<dbReference type="InterPro" id="IPR001919">
    <property type="entry name" value="CBD2"/>
</dbReference>
<dbReference type="GO" id="GO:0000272">
    <property type="term" value="P:polysaccharide catabolic process"/>
    <property type="evidence" value="ECO:0007669"/>
    <property type="project" value="UniProtKB-KW"/>
</dbReference>
<feature type="region of interest" description="Disordered" evidence="6">
    <location>
        <begin position="876"/>
        <end position="899"/>
    </location>
</feature>
<keyword evidence="5" id="KW-0624">Polysaccharide degradation</keyword>
<feature type="signal peptide" evidence="7">
    <location>
        <begin position="1"/>
        <end position="21"/>
    </location>
</feature>
<dbReference type="SUPFAM" id="SSF49303">
    <property type="entry name" value="beta-Galactosidase/glucuronidase domain"/>
    <property type="match status" value="3"/>
</dbReference>
<dbReference type="SUPFAM" id="SSF49265">
    <property type="entry name" value="Fibronectin type III"/>
    <property type="match status" value="1"/>
</dbReference>
<evidence type="ECO:0000256" key="5">
    <source>
        <dbReference type="ARBA" id="ARBA00023326"/>
    </source>
</evidence>
<dbReference type="Proteomes" id="UP000000328">
    <property type="component" value="Chromosome"/>
</dbReference>
<dbReference type="InterPro" id="IPR012291">
    <property type="entry name" value="CBM2_carb-bd_dom_sf"/>
</dbReference>
<dbReference type="Gene3D" id="2.60.40.10">
    <property type="entry name" value="Immunoglobulins"/>
    <property type="match status" value="4"/>
</dbReference>
<evidence type="ECO:0000256" key="2">
    <source>
        <dbReference type="ARBA" id="ARBA00022801"/>
    </source>
</evidence>
<evidence type="ECO:0000256" key="1">
    <source>
        <dbReference type="ARBA" id="ARBA00007401"/>
    </source>
</evidence>
<dbReference type="Gene3D" id="2.60.40.290">
    <property type="match status" value="1"/>
</dbReference>
<dbReference type="InterPro" id="IPR008965">
    <property type="entry name" value="CBM2/CBM3_carb-bd_dom_sf"/>
</dbReference>
<feature type="region of interest" description="Disordered" evidence="6">
    <location>
        <begin position="1136"/>
        <end position="1159"/>
    </location>
</feature>
<dbReference type="eggNOG" id="COG3250">
    <property type="taxonomic scope" value="Bacteria"/>
</dbReference>
<organism evidence="10 11">
    <name type="scientific">Amycolatopsis mediterranei (strain U-32)</name>
    <dbReference type="NCBI Taxonomy" id="749927"/>
    <lineage>
        <taxon>Bacteria</taxon>
        <taxon>Bacillati</taxon>
        <taxon>Actinomycetota</taxon>
        <taxon>Actinomycetes</taxon>
        <taxon>Pseudonocardiales</taxon>
        <taxon>Pseudonocardiaceae</taxon>
        <taxon>Amycolatopsis</taxon>
    </lineage>
</organism>
<keyword evidence="3" id="KW-0119">Carbohydrate metabolism</keyword>
<dbReference type="InterPro" id="IPR008979">
    <property type="entry name" value="Galactose-bd-like_sf"/>
</dbReference>
<evidence type="ECO:0000259" key="8">
    <source>
        <dbReference type="PROSITE" id="PS50853"/>
    </source>
</evidence>
<keyword evidence="2" id="KW-0378">Hydrolase</keyword>
<dbReference type="PROSITE" id="PS50853">
    <property type="entry name" value="FN3"/>
    <property type="match status" value="1"/>
</dbReference>
<dbReference type="Pfam" id="PF18368">
    <property type="entry name" value="Ig_GlcNase"/>
    <property type="match status" value="1"/>
</dbReference>
<dbReference type="Gene3D" id="2.60.120.260">
    <property type="entry name" value="Galactose-binding domain-like"/>
    <property type="match status" value="1"/>
</dbReference>
<accession>A0A0H3D975</accession>
<gene>
    <name evidence="10" type="ordered locus">AMED_5067</name>
</gene>
<dbReference type="SUPFAM" id="SSF49785">
    <property type="entry name" value="Galactose-binding domain-like"/>
    <property type="match status" value="1"/>
</dbReference>
<evidence type="ECO:0000256" key="4">
    <source>
        <dbReference type="ARBA" id="ARBA00023295"/>
    </source>
</evidence>
<dbReference type="InterPro" id="IPR003961">
    <property type="entry name" value="FN3_dom"/>
</dbReference>
<dbReference type="Pfam" id="PF00041">
    <property type="entry name" value="fn3"/>
    <property type="match status" value="1"/>
</dbReference>
<feature type="chain" id="PRO_5038442063" evidence="7">
    <location>
        <begin position="22"/>
        <end position="1159"/>
    </location>
</feature>
<dbReference type="Pfam" id="PF00703">
    <property type="entry name" value="Glyco_hydro_2"/>
    <property type="match status" value="1"/>
</dbReference>
<dbReference type="InterPro" id="IPR036156">
    <property type="entry name" value="Beta-gal/glucu_dom_sf"/>
</dbReference>
<dbReference type="InterPro" id="IPR036116">
    <property type="entry name" value="FN3_sf"/>
</dbReference>
<evidence type="ECO:0000313" key="10">
    <source>
        <dbReference type="EMBL" id="ADJ46832.1"/>
    </source>
</evidence>
<reference evidence="10 11" key="1">
    <citation type="journal article" date="2010" name="Cell Res.">
        <title>Complete genome sequence of the rifamycin SV-producing Amycolatopsis mediterranei U32 revealed its genetic characteristics in phylogeny and metabolism.</title>
        <authorList>
            <person name="Zhao W."/>
            <person name="Zhong Y."/>
            <person name="Yuan H."/>
            <person name="Wang J."/>
            <person name="Zheng H."/>
            <person name="Wang Y."/>
            <person name="Cen X."/>
            <person name="Xu F."/>
            <person name="Bai J."/>
            <person name="Han X."/>
            <person name="Lu G."/>
            <person name="Zhu Y."/>
            <person name="Shao Z."/>
            <person name="Yan H."/>
            <person name="Li C."/>
            <person name="Peng N."/>
            <person name="Zhang Z."/>
            <person name="Zhang Y."/>
            <person name="Lin W."/>
            <person name="Fan Y."/>
            <person name="Qin Z."/>
            <person name="Hu Y."/>
            <person name="Zhu B."/>
            <person name="Wang S."/>
            <person name="Ding X."/>
            <person name="Zhao G.P."/>
        </authorList>
    </citation>
    <scope>NUCLEOTIDE SEQUENCE [LARGE SCALE GENOMIC DNA]</scope>
    <source>
        <strain evidence="11">U-32</strain>
    </source>
</reference>
<feature type="compositionally biased region" description="Low complexity" evidence="6">
    <location>
        <begin position="1137"/>
        <end position="1153"/>
    </location>
</feature>
<evidence type="ECO:0000256" key="6">
    <source>
        <dbReference type="SAM" id="MobiDB-lite"/>
    </source>
</evidence>
<dbReference type="InterPro" id="IPR006102">
    <property type="entry name" value="Ig-like_GH2"/>
</dbReference>
<dbReference type="PANTHER" id="PTHR43536">
    <property type="entry name" value="MANNOSYLGLYCOPROTEIN ENDO-BETA-MANNOSIDASE"/>
    <property type="match status" value="1"/>
</dbReference>
<sequence>MLAAVTLLAVAGHTASGAATAGPSAPVPRFAAGAAPGLSTLGATGWKVLSSATAGQGGQQISTPGFDTAGWLPVAPDDAGAPGTEITALLQNGKCPNVFFADNMKTCFGTQKKIGPETVPQFMVPWWYRTDFTPGLQAGQTASLVVNGIVGQADVWVDGKEVATQASVTGAYTRFTFDVTSLMLTGTNSVALEVYPNDPSKMLTLDDVDWNQIPPDNNTGIQFPVQLDVASALGVGNAHVVPNTSADLSSSALTVKADVTNNSAASQTGSITATVTPPSGAGPPIVVQQPVTVAAHATQTVSFTPGQNPGLTIAHPQIWWPYQLGAQPLYTLDTVIAQGGVATGSTHETFGIRTVTSALVGKSTGAPSGVRSFSVNGRPVVIRGGGFAEDLFLRYSSSGIARQIALMKNLGINLVRIEGHFFPDDFYQQMDAAGIMVDSGFQCCDAWENDSPGAADLAVRKLSSLTIAQHERNHPSVMSFSWSDNAPGAAEEAGTIDAFAQADFAVPLIASAEYNGSPKLGASGEKEGPYDYVPPNYWYDTSHFDKSDSTRTNAGGSWGFDSEQSAGDTVPTQDSISRFLSASDQAALWQNPGFNQYHANYEAGHGGYKFGTLFVFDQALTSRYGAWSDLSGYVEEAQVQNYENTRAQFEAFMDHSTNAAAPSTGTVYWQVNKGWPTVLWDLYNYDGDQAGSFFGAKKANGTLHALYALDNDTVTLDNLGGTTQSGLTVESKVYDIAGTLLDDQQAADLTLNSQQVRNAVLTPKVPATTTPPAAAKTYFVELLLRQGNAVVDRNVYWQSTQQDVVNWASTLGNPQASMTQYADLQALKSLPQSTIGAVASTRSQPGPDGADTVSTVTITNTSKTPAVGFFLRADVRRGNPDGTEQPGDNQVSSGLWDDNDVTLWPGESQTLNVSYRAADLHGATPVISLSGWNAAKIDVLAAGGSGTAPATPVDPTASATSGSTIEVGWTEPAGADPAVSYQVYEGGTVVAASTTTSATVSGLAAGSTHAFTVTALDAAGHESPPSAPVTATTPGGGTVSVTITKTADTGSTYTDTATITNNSGSAVNGWNLQFDLVGRMTVTSATGATVTSNAHHWTLTSIASDAAIPVGASIAIRFGGGYTKGKGYQPPVNVTFTGQSAPGGASSASTPSRTRFRPV</sequence>
<dbReference type="Gene3D" id="3.20.20.80">
    <property type="entry name" value="Glycosidases"/>
    <property type="match status" value="1"/>
</dbReference>
<dbReference type="GO" id="GO:0030247">
    <property type="term" value="F:polysaccharide binding"/>
    <property type="evidence" value="ECO:0007669"/>
    <property type="project" value="UniProtKB-UniRule"/>
</dbReference>
<dbReference type="HOGENOM" id="CLU_005015_2_4_11"/>
<dbReference type="GO" id="GO:0004553">
    <property type="term" value="F:hydrolase activity, hydrolyzing O-glycosyl compounds"/>
    <property type="evidence" value="ECO:0007669"/>
    <property type="project" value="InterPro"/>
</dbReference>
<dbReference type="AlphaFoldDB" id="A0A0H3D975"/>
<feature type="domain" description="CBM2" evidence="9">
    <location>
        <begin position="1032"/>
        <end position="1144"/>
    </location>
</feature>
<dbReference type="SUPFAM" id="SSF49384">
    <property type="entry name" value="Carbohydrate-binding domain"/>
    <property type="match status" value="1"/>
</dbReference>
<evidence type="ECO:0000259" key="9">
    <source>
        <dbReference type="PROSITE" id="PS51173"/>
    </source>
</evidence>
<dbReference type="SMART" id="SM00060">
    <property type="entry name" value="FN3"/>
    <property type="match status" value="1"/>
</dbReference>
<dbReference type="Pfam" id="PF22666">
    <property type="entry name" value="Glyco_hydro_2_N2"/>
    <property type="match status" value="1"/>
</dbReference>
<dbReference type="SMART" id="SM00637">
    <property type="entry name" value="CBD_II"/>
    <property type="match status" value="1"/>
</dbReference>
<keyword evidence="7" id="KW-0732">Signal</keyword>
<comment type="similarity">
    <text evidence="1">Belongs to the glycosyl hydrolase 2 family.</text>
</comment>
<evidence type="ECO:0000256" key="3">
    <source>
        <dbReference type="ARBA" id="ARBA00023277"/>
    </source>
</evidence>
<dbReference type="OrthoDB" id="9758603at2"/>
<dbReference type="PROSITE" id="PS51173">
    <property type="entry name" value="CBM2"/>
    <property type="match status" value="1"/>
</dbReference>
<feature type="domain" description="Fibronectin type-III" evidence="8">
    <location>
        <begin position="951"/>
        <end position="1036"/>
    </location>
</feature>
<dbReference type="PATRIC" id="fig|749927.5.peg.5242"/>
<dbReference type="CDD" id="cd00063">
    <property type="entry name" value="FN3"/>
    <property type="match status" value="1"/>
</dbReference>
<dbReference type="InterPro" id="IPR041351">
    <property type="entry name" value="Ig_GlcNase"/>
</dbReference>